<protein>
    <submittedName>
        <fullName evidence="1">Uncharacterized protein</fullName>
    </submittedName>
</protein>
<dbReference type="OrthoDB" id="2062918at2"/>
<dbReference type="Proteomes" id="UP000261166">
    <property type="component" value="Unassembled WGS sequence"/>
</dbReference>
<dbReference type="RefSeq" id="WP_025489432.1">
    <property type="nucleotide sequence ID" value="NZ_JBKVAZ010000010.1"/>
</dbReference>
<dbReference type="AlphaFoldDB" id="A0A3E3I3M2"/>
<evidence type="ECO:0000313" key="1">
    <source>
        <dbReference type="EMBL" id="RGE59310.1"/>
    </source>
</evidence>
<gene>
    <name evidence="1" type="ORF">DWY69_30610</name>
</gene>
<name>A0A3E3I3M2_9FIRM</name>
<evidence type="ECO:0000313" key="2">
    <source>
        <dbReference type="Proteomes" id="UP000261166"/>
    </source>
</evidence>
<accession>A0A3E3I3M2</accession>
<dbReference type="EMBL" id="QVLU01000062">
    <property type="protein sequence ID" value="RGE59310.1"/>
    <property type="molecule type" value="Genomic_DNA"/>
</dbReference>
<proteinExistence type="predicted"/>
<comment type="caution">
    <text evidence="1">The sequence shown here is derived from an EMBL/GenBank/DDBJ whole genome shotgun (WGS) entry which is preliminary data.</text>
</comment>
<organism evidence="1 2">
    <name type="scientific">Eisenbergiella massiliensis</name>
    <dbReference type="NCBI Taxonomy" id="1720294"/>
    <lineage>
        <taxon>Bacteria</taxon>
        <taxon>Bacillati</taxon>
        <taxon>Bacillota</taxon>
        <taxon>Clostridia</taxon>
        <taxon>Lachnospirales</taxon>
        <taxon>Lachnospiraceae</taxon>
        <taxon>Eisenbergiella</taxon>
    </lineage>
</organism>
<reference evidence="1 2" key="1">
    <citation type="submission" date="2018-08" db="EMBL/GenBank/DDBJ databases">
        <title>A genome reference for cultivated species of the human gut microbiota.</title>
        <authorList>
            <person name="Zou Y."/>
            <person name="Xue W."/>
            <person name="Luo G."/>
        </authorList>
    </citation>
    <scope>NUCLEOTIDE SEQUENCE [LARGE SCALE GENOMIC DNA]</scope>
    <source>
        <strain evidence="1 2">AF26-4BH</strain>
    </source>
</reference>
<sequence>MANRKMESAEKLTIEEWRIAHKIPMAIHYGLCARKGWKRGKMVMETEYRQAMEDFMEGGKQDVKGC</sequence>